<keyword evidence="4" id="KW-1185">Reference proteome</keyword>
<evidence type="ECO:0000256" key="2">
    <source>
        <dbReference type="SAM" id="SignalP"/>
    </source>
</evidence>
<feature type="region of interest" description="Disordered" evidence="1">
    <location>
        <begin position="387"/>
        <end position="716"/>
    </location>
</feature>
<feature type="compositionally biased region" description="Basic and acidic residues" evidence="1">
    <location>
        <begin position="584"/>
        <end position="599"/>
    </location>
</feature>
<name>A0A5C5US90_9BACT</name>
<feature type="compositionally biased region" description="Basic and acidic residues" evidence="1">
    <location>
        <begin position="512"/>
        <end position="527"/>
    </location>
</feature>
<organism evidence="3 4">
    <name type="scientific">Posidoniimonas corsicana</name>
    <dbReference type="NCBI Taxonomy" id="1938618"/>
    <lineage>
        <taxon>Bacteria</taxon>
        <taxon>Pseudomonadati</taxon>
        <taxon>Planctomycetota</taxon>
        <taxon>Planctomycetia</taxon>
        <taxon>Pirellulales</taxon>
        <taxon>Lacipirellulaceae</taxon>
        <taxon>Posidoniimonas</taxon>
    </lineage>
</organism>
<feature type="compositionally biased region" description="Basic and acidic residues" evidence="1">
    <location>
        <begin position="387"/>
        <end position="436"/>
    </location>
</feature>
<feature type="compositionally biased region" description="Polar residues" evidence="1">
    <location>
        <begin position="633"/>
        <end position="657"/>
    </location>
</feature>
<feature type="signal peptide" evidence="2">
    <location>
        <begin position="1"/>
        <end position="21"/>
    </location>
</feature>
<dbReference type="AlphaFoldDB" id="A0A5C5US90"/>
<feature type="chain" id="PRO_5022915097" description="YXWGXW repeat (2 copies)" evidence="2">
    <location>
        <begin position="22"/>
        <end position="716"/>
    </location>
</feature>
<feature type="compositionally biased region" description="Low complexity" evidence="1">
    <location>
        <begin position="530"/>
        <end position="547"/>
    </location>
</feature>
<comment type="caution">
    <text evidence="3">The sequence shown here is derived from an EMBL/GenBank/DDBJ whole genome shotgun (WGS) entry which is preliminary data.</text>
</comment>
<sequence precursor="true">MKLQLACGLLAAGLTVPATLAQLPTPADPGADPNVRPAAGEPQVLDHGPVHEAFADPLKYDPTAEQLMAPKPPPEPVNEIPPEFKPEGENVEWIPGYWMYDEPRKDYIWVSGVYRALPPGRTWVVGYWSESDRGYAWTPGFWTSVDEQSVQYLPYPPESLEEGPTSPPPGDNYFWIPGCWQYRTSGYAWQAGYWYQGNTNWVWTPHHYCYTPRGAIYVRGYWDYPLAGRGLLYAPVYWNSGYAVGYRYRPRSVLSTVGLLTSLYIGPRYSYYYGPGSYYANYNGFRPWYSAYSGYGYYGRRGYDPLLAYYSWNFGRNQRGWQDRAHNHWNDDWRRWNQRDDRRGRGDDNFRRDSLVRSVDQLTRENRNDFRLTRVDDRQLERYRNQAGRYDEFRNQRQRLENSGDRVTRDQLTRGQGERGDRGPRGDRTDRGDRGNRGPNTGELADRGNRGDRDGNQGGRQRGDFRPGARGELSDARRRGEEVTTPQQGDANRDRRASGSVADNPRLNVPDWARERGRSLSDYRRGNDTSAQRAQQQSQANQQAAQRSHLEQQARAQADARRQLDQQRSRQTLGGRDGNPLRSADPRSREGQPSREMRAYRGPVDQAERGAQSPPAFRGFRGNQAPPTRPEFNRSTPQQGTPNLNRGTQLRGSQPDASRSRRMQAPQQTQRRSVAPSAAQSRGAPSRAPAQAQGGGGGPRNFQGFRGNRGRGNGND</sequence>
<gene>
    <name evidence="3" type="ORF">KOR34_52890</name>
</gene>
<reference evidence="3 4" key="1">
    <citation type="submission" date="2019-02" db="EMBL/GenBank/DDBJ databases">
        <title>Deep-cultivation of Planctomycetes and their phenomic and genomic characterization uncovers novel biology.</title>
        <authorList>
            <person name="Wiegand S."/>
            <person name="Jogler M."/>
            <person name="Boedeker C."/>
            <person name="Pinto D."/>
            <person name="Vollmers J."/>
            <person name="Rivas-Marin E."/>
            <person name="Kohn T."/>
            <person name="Peeters S.H."/>
            <person name="Heuer A."/>
            <person name="Rast P."/>
            <person name="Oberbeckmann S."/>
            <person name="Bunk B."/>
            <person name="Jeske O."/>
            <person name="Meyerdierks A."/>
            <person name="Storesund J.E."/>
            <person name="Kallscheuer N."/>
            <person name="Luecker S."/>
            <person name="Lage O.M."/>
            <person name="Pohl T."/>
            <person name="Merkel B.J."/>
            <person name="Hornburger P."/>
            <person name="Mueller R.-W."/>
            <person name="Bruemmer F."/>
            <person name="Labrenz M."/>
            <person name="Spormann A.M."/>
            <person name="Op Den Camp H."/>
            <person name="Overmann J."/>
            <person name="Amann R."/>
            <person name="Jetten M.S.M."/>
            <person name="Mascher T."/>
            <person name="Medema M.H."/>
            <person name="Devos D.P."/>
            <person name="Kaster A.-K."/>
            <person name="Ovreas L."/>
            <person name="Rohde M."/>
            <person name="Galperin M.Y."/>
            <person name="Jogler C."/>
        </authorList>
    </citation>
    <scope>NUCLEOTIDE SEQUENCE [LARGE SCALE GENOMIC DNA]</scope>
    <source>
        <strain evidence="3 4">KOR34</strain>
    </source>
</reference>
<accession>A0A5C5US90</accession>
<evidence type="ECO:0008006" key="5">
    <source>
        <dbReference type="Google" id="ProtNLM"/>
    </source>
</evidence>
<feature type="compositionally biased region" description="Basic and acidic residues" evidence="1">
    <location>
        <begin position="444"/>
        <end position="482"/>
    </location>
</feature>
<proteinExistence type="predicted"/>
<evidence type="ECO:0000313" key="3">
    <source>
        <dbReference type="EMBL" id="TWT29234.1"/>
    </source>
</evidence>
<protein>
    <recommendedName>
        <fullName evidence="5">YXWGXW repeat (2 copies)</fullName>
    </recommendedName>
</protein>
<evidence type="ECO:0000313" key="4">
    <source>
        <dbReference type="Proteomes" id="UP000316714"/>
    </source>
</evidence>
<keyword evidence="2" id="KW-0732">Signal</keyword>
<feature type="compositionally biased region" description="Basic and acidic residues" evidence="1">
    <location>
        <begin position="548"/>
        <end position="568"/>
    </location>
</feature>
<dbReference type="EMBL" id="SIHJ01000010">
    <property type="protein sequence ID" value="TWT29234.1"/>
    <property type="molecule type" value="Genomic_DNA"/>
</dbReference>
<dbReference type="Proteomes" id="UP000316714">
    <property type="component" value="Unassembled WGS sequence"/>
</dbReference>
<feature type="compositionally biased region" description="Low complexity" evidence="1">
    <location>
        <begin position="681"/>
        <end position="692"/>
    </location>
</feature>
<evidence type="ECO:0000256" key="1">
    <source>
        <dbReference type="SAM" id="MobiDB-lite"/>
    </source>
</evidence>
<dbReference type="RefSeq" id="WP_197531763.1">
    <property type="nucleotide sequence ID" value="NZ_SIHJ01000010.1"/>
</dbReference>